<gene>
    <name evidence="4" type="ORF">FHS52_002897</name>
</gene>
<keyword evidence="1" id="KW-0285">Flavoprotein</keyword>
<keyword evidence="5" id="KW-1185">Reference proteome</keyword>
<evidence type="ECO:0000256" key="1">
    <source>
        <dbReference type="ARBA" id="ARBA00022630"/>
    </source>
</evidence>
<organism evidence="4 5">
    <name type="scientific">Erythrobacter ramosus</name>
    <dbReference type="NCBI Taxonomy" id="35811"/>
    <lineage>
        <taxon>Bacteria</taxon>
        <taxon>Pseudomonadati</taxon>
        <taxon>Pseudomonadota</taxon>
        <taxon>Alphaproteobacteria</taxon>
        <taxon>Sphingomonadales</taxon>
        <taxon>Erythrobacteraceae</taxon>
        <taxon>Erythrobacter/Porphyrobacter group</taxon>
        <taxon>Erythrobacter</taxon>
    </lineage>
</organism>
<keyword evidence="3 4" id="KW-0560">Oxidoreductase</keyword>
<dbReference type="InterPro" id="IPR013785">
    <property type="entry name" value="Aldolase_TIM"/>
</dbReference>
<keyword evidence="2" id="KW-0288">FMN</keyword>
<dbReference type="SUPFAM" id="SSF51412">
    <property type="entry name" value="Inosine monophosphate dehydrogenase (IMPDH)"/>
    <property type="match status" value="1"/>
</dbReference>
<dbReference type="EC" id="1.13.12.16" evidence="4"/>
<evidence type="ECO:0000313" key="4">
    <source>
        <dbReference type="EMBL" id="MBB3776904.1"/>
    </source>
</evidence>
<name>A0ABR6I1Z1_9SPHN</name>
<dbReference type="Pfam" id="PF03060">
    <property type="entry name" value="NMO"/>
    <property type="match status" value="1"/>
</dbReference>
<dbReference type="Proteomes" id="UP000548685">
    <property type="component" value="Unassembled WGS sequence"/>
</dbReference>
<dbReference type="PANTHER" id="PTHR32332">
    <property type="entry name" value="2-NITROPROPANE DIOXYGENASE"/>
    <property type="match status" value="1"/>
</dbReference>
<dbReference type="PANTHER" id="PTHR32332:SF20">
    <property type="entry name" value="2-NITROPROPANE DIOXYGENASE-LIKE PROTEIN"/>
    <property type="match status" value="1"/>
</dbReference>
<accession>A0ABR6I1Z1</accession>
<keyword evidence="4" id="KW-0503">Monooxygenase</keyword>
<sequence length="350" mass="37375">MVFRKIIVRTRACLSIRSLPEEINMAIKTRITELLEIEHPIVQGGMMNVGFAEMASAVSNAGGLGIITALSQPSPQALREEIERTRSMTSKPFGVNMTVFPTINSPDYAAYAQAIIDGGIKIVETAGTPAVREIWEQLKPHGIKILHKCTAVRHAVSAEKAGVDVISIDGFECAGHPGEDDIPGLILIPAAADKVSIPMLASGGFGDGRGLAAALSLGADGINMGTRFCATVEAPIHDNVKQAYVNNDERGTHLIFRSFKNTARVGKSEVSDEVARRLAQPGAKFEDVKELVAGTAGKRLLETGDLSEGVFWAGMIQGLIHDIPTCEVLVSRIVADAETIIRSRLFGLLA</sequence>
<dbReference type="Gene3D" id="3.20.20.70">
    <property type="entry name" value="Aldolase class I"/>
    <property type="match status" value="1"/>
</dbReference>
<reference evidence="4 5" key="1">
    <citation type="submission" date="2020-08" db="EMBL/GenBank/DDBJ databases">
        <title>Genomic Encyclopedia of Type Strains, Phase IV (KMG-IV): sequencing the most valuable type-strain genomes for metagenomic binning, comparative biology and taxonomic classification.</title>
        <authorList>
            <person name="Goeker M."/>
        </authorList>
    </citation>
    <scope>NUCLEOTIDE SEQUENCE [LARGE SCALE GENOMIC DNA]</scope>
    <source>
        <strain evidence="4 5">DSM 8510</strain>
    </source>
</reference>
<dbReference type="CDD" id="cd04730">
    <property type="entry name" value="NPD_like"/>
    <property type="match status" value="1"/>
</dbReference>
<evidence type="ECO:0000256" key="3">
    <source>
        <dbReference type="ARBA" id="ARBA00023002"/>
    </source>
</evidence>
<evidence type="ECO:0000313" key="5">
    <source>
        <dbReference type="Proteomes" id="UP000548685"/>
    </source>
</evidence>
<dbReference type="GO" id="GO:0018580">
    <property type="term" value="F:nitronate monooxygenase activity"/>
    <property type="evidence" value="ECO:0007669"/>
    <property type="project" value="UniProtKB-EC"/>
</dbReference>
<dbReference type="EMBL" id="JACICE010000004">
    <property type="protein sequence ID" value="MBB3776904.1"/>
    <property type="molecule type" value="Genomic_DNA"/>
</dbReference>
<evidence type="ECO:0000256" key="2">
    <source>
        <dbReference type="ARBA" id="ARBA00022643"/>
    </source>
</evidence>
<dbReference type="InterPro" id="IPR004136">
    <property type="entry name" value="NMO"/>
</dbReference>
<comment type="caution">
    <text evidence="4">The sequence shown here is derived from an EMBL/GenBank/DDBJ whole genome shotgun (WGS) entry which is preliminary data.</text>
</comment>
<proteinExistence type="predicted"/>
<protein>
    <submittedName>
        <fullName evidence="4">Nitronate monooxygenase</fullName>
        <ecNumber evidence="4">1.13.12.16</ecNumber>
    </submittedName>
</protein>